<proteinExistence type="predicted"/>
<dbReference type="PROSITE" id="PS50102">
    <property type="entry name" value="RRM"/>
    <property type="match status" value="3"/>
</dbReference>
<dbReference type="EMBL" id="CP144545">
    <property type="protein sequence ID" value="WVW84930.1"/>
    <property type="molecule type" value="Genomic_DNA"/>
</dbReference>
<keyword evidence="1" id="KW-0677">Repeat</keyword>
<dbReference type="InterPro" id="IPR035979">
    <property type="entry name" value="RBD_domain_sf"/>
</dbReference>
<dbReference type="RefSeq" id="XP_065726449.1">
    <property type="nucleotide sequence ID" value="XM_065870377.1"/>
</dbReference>
<protein>
    <recommendedName>
        <fullName evidence="5">RRM domain-containing protein</fullName>
    </recommendedName>
</protein>
<dbReference type="InterPro" id="IPR012677">
    <property type="entry name" value="Nucleotide-bd_a/b_plait_sf"/>
</dbReference>
<evidence type="ECO:0000259" key="5">
    <source>
        <dbReference type="PROSITE" id="PS50102"/>
    </source>
</evidence>
<keyword evidence="2 3" id="KW-0694">RNA-binding</keyword>
<reference evidence="6" key="2">
    <citation type="submission" date="2024-02" db="EMBL/GenBank/DDBJ databases">
        <title>Comparative genomics of Cryptococcus and Kwoniella reveals pathogenesis evolution and contrasting modes of karyotype evolution via chromosome fusion or intercentromeric recombination.</title>
        <authorList>
            <person name="Coelho M.A."/>
            <person name="David-Palma M."/>
            <person name="Shea T."/>
            <person name="Bowers K."/>
            <person name="McGinley-Smith S."/>
            <person name="Mohammad A.W."/>
            <person name="Gnirke A."/>
            <person name="Yurkov A.M."/>
            <person name="Nowrousian M."/>
            <person name="Sun S."/>
            <person name="Cuomo C.A."/>
            <person name="Heitman J."/>
        </authorList>
    </citation>
    <scope>NUCLEOTIDE SEQUENCE</scope>
    <source>
        <strain evidence="6">CBS 10118</strain>
    </source>
</reference>
<evidence type="ECO:0000256" key="1">
    <source>
        <dbReference type="ARBA" id="ARBA00022737"/>
    </source>
</evidence>
<feature type="region of interest" description="Disordered" evidence="4">
    <location>
        <begin position="996"/>
        <end position="1020"/>
    </location>
</feature>
<dbReference type="GO" id="GO:0003723">
    <property type="term" value="F:RNA binding"/>
    <property type="evidence" value="ECO:0007669"/>
    <property type="project" value="UniProtKB-UniRule"/>
</dbReference>
<dbReference type="InterPro" id="IPR000504">
    <property type="entry name" value="RRM_dom"/>
</dbReference>
<dbReference type="AlphaFoldDB" id="A0AAJ8MBL7"/>
<dbReference type="Proteomes" id="UP000092730">
    <property type="component" value="Chromosome 5"/>
</dbReference>
<feature type="domain" description="RRM" evidence="5">
    <location>
        <begin position="609"/>
        <end position="695"/>
    </location>
</feature>
<dbReference type="Pfam" id="PF00076">
    <property type="entry name" value="RRM_1"/>
    <property type="match status" value="3"/>
</dbReference>
<dbReference type="SUPFAM" id="SSF54928">
    <property type="entry name" value="RNA-binding domain, RBD"/>
    <property type="match status" value="2"/>
</dbReference>
<dbReference type="KEGG" id="kbi:30210169"/>
<keyword evidence="7" id="KW-1185">Reference proteome</keyword>
<evidence type="ECO:0000256" key="3">
    <source>
        <dbReference type="PROSITE-ProRule" id="PRU00176"/>
    </source>
</evidence>
<feature type="region of interest" description="Disordered" evidence="4">
    <location>
        <begin position="309"/>
        <end position="329"/>
    </location>
</feature>
<evidence type="ECO:0000313" key="6">
    <source>
        <dbReference type="EMBL" id="WVW84930.1"/>
    </source>
</evidence>
<evidence type="ECO:0000256" key="2">
    <source>
        <dbReference type="ARBA" id="ARBA00022884"/>
    </source>
</evidence>
<feature type="domain" description="RRM" evidence="5">
    <location>
        <begin position="685"/>
        <end position="750"/>
    </location>
</feature>
<reference evidence="6" key="1">
    <citation type="submission" date="2013-07" db="EMBL/GenBank/DDBJ databases">
        <authorList>
            <consortium name="The Broad Institute Genome Sequencing Platform"/>
            <person name="Cuomo C."/>
            <person name="Litvintseva A."/>
            <person name="Chen Y."/>
            <person name="Heitman J."/>
            <person name="Sun S."/>
            <person name="Springer D."/>
            <person name="Dromer F."/>
            <person name="Young S.K."/>
            <person name="Zeng Q."/>
            <person name="Gargeya S."/>
            <person name="Fitzgerald M."/>
            <person name="Abouelleil A."/>
            <person name="Alvarado L."/>
            <person name="Berlin A.M."/>
            <person name="Chapman S.B."/>
            <person name="Dewar J."/>
            <person name="Goldberg J."/>
            <person name="Griggs A."/>
            <person name="Gujja S."/>
            <person name="Hansen M."/>
            <person name="Howarth C."/>
            <person name="Imamovic A."/>
            <person name="Larimer J."/>
            <person name="McCowan C."/>
            <person name="Murphy C."/>
            <person name="Pearson M."/>
            <person name="Priest M."/>
            <person name="Roberts A."/>
            <person name="Saif S."/>
            <person name="Shea T."/>
            <person name="Sykes S."/>
            <person name="Wortman J."/>
            <person name="Nusbaum C."/>
            <person name="Birren B."/>
        </authorList>
    </citation>
    <scope>NUCLEOTIDE SEQUENCE</scope>
    <source>
        <strain evidence="6">CBS 10118</strain>
    </source>
</reference>
<sequence>MAESDSQNPAGSEDNAEDTLTALSQVLLDLEQHPDNVILIRNQIRLMLVLGMTAEVLDAYDRLSSLIMLDEATWLSYFDLRLSSCALPLSLDAFLEISEKFTLAEQDYISIAVLARHINFVIHCFHAGVSGNASNEGPALAVDSEVKEFLTADTARSMIKALYERGQGMLSGSHQLWQLWLQWELDLLKNASDKTSTLDQIHLMFSERMAVPHTKASRPAKMKLSEKRYGRTRNDFEEQISYATDDNARTQILTEYAAWESDSRARNNTRGKGPQHDQHLTKSVYERAVAQYAKAMNPSHMALDAAVDSLKHREHQSENQGKGDHDKDHSAIDAIHEQVRVAGEAVRAYKDAEASLWSKYAGWAEKNGSDLGKITAIFEKSLALGLLSAPNDRTSDLASVFICRAAYETRLEPPENVQGRWTNVNDKADAISLATSSHGYHNEGTRFGLKGGDVSLKMEKFLLSWAETRALDYLDQVLEIIGKPNKARSSSYQMIEDARQIFLKAIHRSDLDWPEAVYDALIQFELVHGTLDSLFDARSTIDKEKDKLLKRREKVAMDQQQYMISADGTDAVADSASQPVAEQVEAIIDPTHNTSNEKDQNFKRDREHTTILLSGLPKGVSPDRVNSLFSDCGAVRETTILADSDSMFDAALVEFSNVDAVPLALQKDRRKIDGNETSVSMLWRSTLFVTNFAPDIDDAALRQLFGQYANNRRFCYVTMESPAAAQEALILHGYKTGTEGFSMNVLISDPSAKSQRSDVGNATLFIGGLNDRTTEADVRTLLQGCGTIRHIKLGWDPARKICRGFAFVDMASEKFLKVQISDPNFANKKAKDRKPDQAAERRDRLITLANLPEKTQEGLLHQALEKIIPVRRLEVFAKTHEAVAELDSSQDVGKLLLRSEPFIFEGNEIQFSTQRSRTTAATSTPNTSEITTTTFAPRAARKAKAIAKPRPTAVAAAASAATAVKDGSASILNGQDDFRALVAAKNKQREDKLVIARDGVTGEKRKSELEDKEDTKRSRT</sequence>
<organism evidence="6 7">
    <name type="scientific">Kwoniella bestiolae CBS 10118</name>
    <dbReference type="NCBI Taxonomy" id="1296100"/>
    <lineage>
        <taxon>Eukaryota</taxon>
        <taxon>Fungi</taxon>
        <taxon>Dikarya</taxon>
        <taxon>Basidiomycota</taxon>
        <taxon>Agaricomycotina</taxon>
        <taxon>Tremellomycetes</taxon>
        <taxon>Tremellales</taxon>
        <taxon>Cryptococcaceae</taxon>
        <taxon>Kwoniella</taxon>
    </lineage>
</organism>
<dbReference type="InterPro" id="IPR011990">
    <property type="entry name" value="TPR-like_helical_dom_sf"/>
</dbReference>
<dbReference type="SMART" id="SM00360">
    <property type="entry name" value="RRM"/>
    <property type="match status" value="3"/>
</dbReference>
<evidence type="ECO:0000256" key="4">
    <source>
        <dbReference type="SAM" id="MobiDB-lite"/>
    </source>
</evidence>
<feature type="domain" description="RRM" evidence="5">
    <location>
        <begin position="762"/>
        <end position="834"/>
    </location>
</feature>
<dbReference type="GeneID" id="30210169"/>
<dbReference type="Gene3D" id="3.30.70.330">
    <property type="match status" value="3"/>
</dbReference>
<gene>
    <name evidence="6" type="ORF">I302_106966</name>
</gene>
<name>A0AAJ8MBL7_9TREE</name>
<dbReference type="PANTHER" id="PTHR24012">
    <property type="entry name" value="RNA BINDING PROTEIN"/>
    <property type="match status" value="1"/>
</dbReference>
<evidence type="ECO:0000313" key="7">
    <source>
        <dbReference type="Proteomes" id="UP000092730"/>
    </source>
</evidence>
<dbReference type="SUPFAM" id="SSF48452">
    <property type="entry name" value="TPR-like"/>
    <property type="match status" value="1"/>
</dbReference>
<accession>A0AAJ8MBL7</accession>
<dbReference type="CDD" id="cd00590">
    <property type="entry name" value="RRM_SF"/>
    <property type="match status" value="1"/>
</dbReference>
<dbReference type="Gene3D" id="1.25.40.10">
    <property type="entry name" value="Tetratricopeptide repeat domain"/>
    <property type="match status" value="1"/>
</dbReference>